<feature type="coiled-coil region" evidence="2">
    <location>
        <begin position="797"/>
        <end position="824"/>
    </location>
</feature>
<dbReference type="SUPFAM" id="SSF63829">
    <property type="entry name" value="Calcium-dependent phosphotriesterase"/>
    <property type="match status" value="1"/>
</dbReference>
<comment type="caution">
    <text evidence="6">The sequence shown here is derived from an EMBL/GenBank/DDBJ whole genome shotgun (WGS) entry which is preliminary data.</text>
</comment>
<evidence type="ECO:0000256" key="1">
    <source>
        <dbReference type="ARBA" id="ARBA00022553"/>
    </source>
</evidence>
<keyword evidence="1" id="KW-0597">Phosphoprotein</keyword>
<dbReference type="Gene3D" id="1.10.10.10">
    <property type="entry name" value="Winged helix-like DNA-binding domain superfamily/Winged helix DNA-binding domain"/>
    <property type="match status" value="1"/>
</dbReference>
<protein>
    <submittedName>
        <fullName evidence="6">Transcriptional regulator</fullName>
    </submittedName>
</protein>
<evidence type="ECO:0000256" key="2">
    <source>
        <dbReference type="SAM" id="Coils"/>
    </source>
</evidence>
<dbReference type="InterPro" id="IPR016032">
    <property type="entry name" value="Sig_transdc_resp-reg_C-effctor"/>
</dbReference>
<dbReference type="InterPro" id="IPR015943">
    <property type="entry name" value="WD40/YVTN_repeat-like_dom_sf"/>
</dbReference>
<evidence type="ECO:0000313" key="6">
    <source>
        <dbReference type="EMBL" id="PWG78651.1"/>
    </source>
</evidence>
<dbReference type="Pfam" id="PF07495">
    <property type="entry name" value="Y_Y_Y"/>
    <property type="match status" value="1"/>
</dbReference>
<dbReference type="GO" id="GO:0003677">
    <property type="term" value="F:DNA binding"/>
    <property type="evidence" value="ECO:0007669"/>
    <property type="project" value="InterPro"/>
</dbReference>
<keyword evidence="3" id="KW-1133">Transmembrane helix</keyword>
<keyword evidence="3" id="KW-0812">Transmembrane</keyword>
<dbReference type="AlphaFoldDB" id="A0A2U2PB71"/>
<dbReference type="InterPro" id="IPR013783">
    <property type="entry name" value="Ig-like_fold"/>
</dbReference>
<organism evidence="6 7">
    <name type="scientific">Pararcticibacter amylolyticus</name>
    <dbReference type="NCBI Taxonomy" id="2173175"/>
    <lineage>
        <taxon>Bacteria</taxon>
        <taxon>Pseudomonadati</taxon>
        <taxon>Bacteroidota</taxon>
        <taxon>Sphingobacteriia</taxon>
        <taxon>Sphingobacteriales</taxon>
        <taxon>Sphingobacteriaceae</taxon>
        <taxon>Pararcticibacter</taxon>
    </lineage>
</organism>
<sequence>MNPGKLTFIFLFFCSTLASAQNSIGLPHITNYSTLDYKGGTQNWDIQQDKSGILYFANNEGLLTFNGCYWKIYPLPNKTIVRSVRLTPDGRIYVGGQDEMGYFFPDERGVLKFTSLKNLIPASARQFSDVWNIVAKGSDVFFRTMDKLFRLKDEKIEVLRAASEWEYAGLVDGEFFAQDLRQGLMVYKNGRLDLLCDDARLKGEVISGILPYRGDTLLITTLKNGLFLLAGSQLTRKESSADALFRDARIFRAIQIDKEHYALGTTSSAVMIMDRRGEIVQHFSSADGLQKDNIRSLFLDRDRNLWVGLDNGIGYIAYSSAIKTIYSDRSKQVTSYSTIIYNQELYIGTSNGVFVSPVNLKNKDLSYSPGRFREVENTSGQVWNLAEVNKCLLLGHEDGAFVINGTKAKQIYKYPGTWLFQPVSAVYPSHDIIAGTYNGLYRLGFDKAGFVNKGPLGAVTEPLRFLTYDTENNTAWASHPYRGIFRFVLSADKSRVIKSALYTQKDGLPFSLYNYVFFVRNRIVVSTARGIYEYNPSDNRFIRSPFFNDILKNTTIEYLKEDTEGNVWFVSNKKIGVIDFLKKSSKKPFSVIYFPELTARIVAGFVSIYPYNKNNIFIGANQGVFHINYEKYAKKLDKPRVMIGQVRLTGETDSIIFGGYFVENGSIKTTQSKDVLPSLPHRFNSLHFEYASSLFEHRDNTEYSFQLLGFDRNWSEWNAKSEKDYTNLPPGTYTFRVKARNNLGSESAVVNYTFKIRPAWYQTYWTYSVYMLLLVAMVYLIITRQRRKHENEQKHLKYQHQLELERNEKKIVSLQNEKLEAEVVYKNKELATTTMHLVQRGKLLSKIRAELMPLIKEDQGEYSANVKRVLRLLDDSDKADSDWHHFSIHFDHVHSNYLSILKEKFPQLSSNDLKLCAYLKMNLTTKEMAQLMNITIRAVEVSRYRLRKKINVPTDVSLFDFLMLVTGQSYADRKNHDDN</sequence>
<evidence type="ECO:0000256" key="4">
    <source>
        <dbReference type="SAM" id="SignalP"/>
    </source>
</evidence>
<dbReference type="InterPro" id="IPR011123">
    <property type="entry name" value="Y_Y_Y"/>
</dbReference>
<keyword evidence="2" id="KW-0175">Coiled coil</keyword>
<gene>
    <name evidence="6" type="ORF">DDR33_21450</name>
</gene>
<proteinExistence type="predicted"/>
<dbReference type="Proteomes" id="UP000245647">
    <property type="component" value="Unassembled WGS sequence"/>
</dbReference>
<evidence type="ECO:0000313" key="7">
    <source>
        <dbReference type="Proteomes" id="UP000245647"/>
    </source>
</evidence>
<feature type="chain" id="PRO_5015396716" evidence="4">
    <location>
        <begin position="21"/>
        <end position="979"/>
    </location>
</feature>
<dbReference type="GO" id="GO:0006355">
    <property type="term" value="P:regulation of DNA-templated transcription"/>
    <property type="evidence" value="ECO:0007669"/>
    <property type="project" value="InterPro"/>
</dbReference>
<dbReference type="InterPro" id="IPR000792">
    <property type="entry name" value="Tscrpt_reg_LuxR_C"/>
</dbReference>
<dbReference type="PANTHER" id="PTHR43547:SF2">
    <property type="entry name" value="HYBRID SIGNAL TRANSDUCTION HISTIDINE KINASE C"/>
    <property type="match status" value="1"/>
</dbReference>
<evidence type="ECO:0000256" key="3">
    <source>
        <dbReference type="SAM" id="Phobius"/>
    </source>
</evidence>
<feature type="transmembrane region" description="Helical" evidence="3">
    <location>
        <begin position="764"/>
        <end position="782"/>
    </location>
</feature>
<keyword evidence="7" id="KW-1185">Reference proteome</keyword>
<dbReference type="EMBL" id="QEAS01000022">
    <property type="protein sequence ID" value="PWG78651.1"/>
    <property type="molecule type" value="Genomic_DNA"/>
</dbReference>
<dbReference type="SUPFAM" id="SSF46894">
    <property type="entry name" value="C-terminal effector domain of the bipartite response regulators"/>
    <property type="match status" value="1"/>
</dbReference>
<dbReference type="PANTHER" id="PTHR43547">
    <property type="entry name" value="TWO-COMPONENT HISTIDINE KINASE"/>
    <property type="match status" value="1"/>
</dbReference>
<feature type="domain" description="HTH luxR-type" evidence="5">
    <location>
        <begin position="905"/>
        <end position="962"/>
    </location>
</feature>
<evidence type="ECO:0000259" key="5">
    <source>
        <dbReference type="SMART" id="SM00421"/>
    </source>
</evidence>
<dbReference type="OrthoDB" id="9809670at2"/>
<keyword evidence="3" id="KW-0472">Membrane</keyword>
<accession>A0A2U2PB71</accession>
<dbReference type="SMART" id="SM00421">
    <property type="entry name" value="HTH_LUXR"/>
    <property type="match status" value="1"/>
</dbReference>
<keyword evidence="4" id="KW-0732">Signal</keyword>
<dbReference type="GO" id="GO:0000155">
    <property type="term" value="F:phosphorelay sensor kinase activity"/>
    <property type="evidence" value="ECO:0007669"/>
    <property type="project" value="TreeGrafter"/>
</dbReference>
<dbReference type="Gene3D" id="2.130.10.10">
    <property type="entry name" value="YVTN repeat-like/Quinoprotein amine dehydrogenase"/>
    <property type="match status" value="2"/>
</dbReference>
<dbReference type="InterPro" id="IPR036388">
    <property type="entry name" value="WH-like_DNA-bd_sf"/>
</dbReference>
<reference evidence="6 7" key="1">
    <citation type="submission" date="2018-04" db="EMBL/GenBank/DDBJ databases">
        <title>Pedobacter chongqingensis sp. nov., isolated from a rottenly hemp rope.</title>
        <authorList>
            <person name="Cai Y."/>
        </authorList>
    </citation>
    <scope>NUCLEOTIDE SEQUENCE [LARGE SCALE GENOMIC DNA]</scope>
    <source>
        <strain evidence="6 7">FJ4-8</strain>
    </source>
</reference>
<name>A0A2U2PB71_9SPHI</name>
<feature type="signal peptide" evidence="4">
    <location>
        <begin position="1"/>
        <end position="20"/>
    </location>
</feature>
<dbReference type="Gene3D" id="2.60.40.10">
    <property type="entry name" value="Immunoglobulins"/>
    <property type="match status" value="1"/>
</dbReference>